<keyword evidence="4" id="KW-1003">Cell membrane</keyword>
<dbReference type="PANTHER" id="PTHR30477:SF3">
    <property type="entry name" value="METAL TRANSPORT SYSTEM MEMBRANE PROTEIN CT_069-RELATED"/>
    <property type="match status" value="1"/>
</dbReference>
<feature type="transmembrane region" description="Helical" evidence="9">
    <location>
        <begin position="12"/>
        <end position="32"/>
    </location>
</feature>
<dbReference type="PANTHER" id="PTHR30477">
    <property type="entry name" value="ABC-TRANSPORTER METAL-BINDING PROTEIN"/>
    <property type="match status" value="1"/>
</dbReference>
<keyword evidence="6 9" id="KW-1133">Transmembrane helix</keyword>
<dbReference type="GO" id="GO:0043190">
    <property type="term" value="C:ATP-binding cassette (ABC) transporter complex"/>
    <property type="evidence" value="ECO:0007669"/>
    <property type="project" value="InterPro"/>
</dbReference>
<keyword evidence="3 8" id="KW-0813">Transport</keyword>
<name>A0A2H3KZ64_9CHLR</name>
<dbReference type="GO" id="GO:0055085">
    <property type="term" value="P:transmembrane transport"/>
    <property type="evidence" value="ECO:0007669"/>
    <property type="project" value="InterPro"/>
</dbReference>
<evidence type="ECO:0000256" key="9">
    <source>
        <dbReference type="SAM" id="Phobius"/>
    </source>
</evidence>
<feature type="transmembrane region" description="Helical" evidence="9">
    <location>
        <begin position="223"/>
        <end position="246"/>
    </location>
</feature>
<gene>
    <name evidence="10" type="ORF">A9Q02_12510</name>
</gene>
<feature type="transmembrane region" description="Helical" evidence="9">
    <location>
        <begin position="252"/>
        <end position="272"/>
    </location>
</feature>
<evidence type="ECO:0000256" key="8">
    <source>
        <dbReference type="RuleBase" id="RU003943"/>
    </source>
</evidence>
<dbReference type="OrthoDB" id="9798540at2"/>
<protein>
    <submittedName>
        <fullName evidence="10">Zinc transporter</fullName>
    </submittedName>
</protein>
<comment type="subcellular location">
    <subcellularLocation>
        <location evidence="1 8">Cell membrane</location>
        <topology evidence="1 8">Multi-pass membrane protein</topology>
    </subcellularLocation>
</comment>
<dbReference type="GO" id="GO:0071281">
    <property type="term" value="P:cellular response to iron ion"/>
    <property type="evidence" value="ECO:0007669"/>
    <property type="project" value="UniProtKB-ARBA"/>
</dbReference>
<comment type="similarity">
    <text evidence="2 8">Belongs to the ABC-3 integral membrane protein family.</text>
</comment>
<evidence type="ECO:0000256" key="3">
    <source>
        <dbReference type="ARBA" id="ARBA00022448"/>
    </source>
</evidence>
<dbReference type="CDD" id="cd06550">
    <property type="entry name" value="TM_ABC_iron-siderophores_like"/>
    <property type="match status" value="1"/>
</dbReference>
<dbReference type="EMBL" id="LYXE01000075">
    <property type="protein sequence ID" value="PDV99319.1"/>
    <property type="molecule type" value="Genomic_DNA"/>
</dbReference>
<sequence>MELFADYTLRMVALGSAMLGIVSGVLGCFAVLRRQALLGDAMSHAALPGIVVAFLLTGQRDPLILMLGAAGSAWLAALLLMSVTRTTRVKEDSSLALILAVFFGTGLVLLSWLQQRPDAAQAGLRSFLFGQAAAMVARDVQVMVALGVPTLVLVALFWKQFKVLTFDPEYAASLGLPVRGLSVLLTSLIIVAIVLGLQTVGVVLMSAMLVAPAAAARQWTDRLGVMIVLAGLFGASAGVVGALISATARGLATGPTIVLCLGVLTLVSFLFAPNRGLIWRYTRQAVPQV</sequence>
<dbReference type="Gene3D" id="1.10.3470.10">
    <property type="entry name" value="ABC transporter involved in vitamin B12 uptake, BtuC"/>
    <property type="match status" value="1"/>
</dbReference>
<proteinExistence type="inferred from homology"/>
<dbReference type="AlphaFoldDB" id="A0A2H3KZ64"/>
<evidence type="ECO:0000313" key="10">
    <source>
        <dbReference type="EMBL" id="PDV99319.1"/>
    </source>
</evidence>
<dbReference type="InterPro" id="IPR001626">
    <property type="entry name" value="ABC_TroCD"/>
</dbReference>
<keyword evidence="5 8" id="KW-0812">Transmembrane</keyword>
<evidence type="ECO:0000256" key="5">
    <source>
        <dbReference type="ARBA" id="ARBA00022692"/>
    </source>
</evidence>
<evidence type="ECO:0000256" key="4">
    <source>
        <dbReference type="ARBA" id="ARBA00022475"/>
    </source>
</evidence>
<keyword evidence="7 9" id="KW-0472">Membrane</keyword>
<evidence type="ECO:0000256" key="1">
    <source>
        <dbReference type="ARBA" id="ARBA00004651"/>
    </source>
</evidence>
<feature type="transmembrane region" description="Helical" evidence="9">
    <location>
        <begin position="144"/>
        <end position="161"/>
    </location>
</feature>
<feature type="transmembrane region" description="Helical" evidence="9">
    <location>
        <begin position="181"/>
        <end position="211"/>
    </location>
</feature>
<dbReference type="Proteomes" id="UP000220922">
    <property type="component" value="Unassembled WGS sequence"/>
</dbReference>
<dbReference type="RefSeq" id="WP_097651953.1">
    <property type="nucleotide sequence ID" value="NZ_LYXE01000075.1"/>
</dbReference>
<dbReference type="SUPFAM" id="SSF81345">
    <property type="entry name" value="ABC transporter involved in vitamin B12 uptake, BtuC"/>
    <property type="match status" value="1"/>
</dbReference>
<comment type="caution">
    <text evidence="10">The sequence shown here is derived from an EMBL/GenBank/DDBJ whole genome shotgun (WGS) entry which is preliminary data.</text>
</comment>
<evidence type="ECO:0000256" key="7">
    <source>
        <dbReference type="ARBA" id="ARBA00023136"/>
    </source>
</evidence>
<accession>A0A2H3KZ64</accession>
<evidence type="ECO:0000256" key="2">
    <source>
        <dbReference type="ARBA" id="ARBA00008034"/>
    </source>
</evidence>
<evidence type="ECO:0000256" key="6">
    <source>
        <dbReference type="ARBA" id="ARBA00022989"/>
    </source>
</evidence>
<organism evidence="10 11">
    <name type="scientific">Candidatus Chloroploca asiatica</name>
    <dbReference type="NCBI Taxonomy" id="1506545"/>
    <lineage>
        <taxon>Bacteria</taxon>
        <taxon>Bacillati</taxon>
        <taxon>Chloroflexota</taxon>
        <taxon>Chloroflexia</taxon>
        <taxon>Chloroflexales</taxon>
        <taxon>Chloroflexineae</taxon>
        <taxon>Oscillochloridaceae</taxon>
        <taxon>Candidatus Chloroploca</taxon>
    </lineage>
</organism>
<dbReference type="GO" id="GO:0010043">
    <property type="term" value="P:response to zinc ion"/>
    <property type="evidence" value="ECO:0007669"/>
    <property type="project" value="TreeGrafter"/>
</dbReference>
<keyword evidence="11" id="KW-1185">Reference proteome</keyword>
<dbReference type="Pfam" id="PF00950">
    <property type="entry name" value="ABC-3"/>
    <property type="match status" value="1"/>
</dbReference>
<reference evidence="10 11" key="1">
    <citation type="submission" date="2016-05" db="EMBL/GenBank/DDBJ databases">
        <authorList>
            <person name="Lavstsen T."/>
            <person name="Jespersen J.S."/>
        </authorList>
    </citation>
    <scope>NUCLEOTIDE SEQUENCE [LARGE SCALE GENOMIC DNA]</scope>
    <source>
        <strain evidence="10 11">B7-9</strain>
    </source>
</reference>
<dbReference type="FunFam" id="1.10.3470.10:FF:000003">
    <property type="entry name" value="Iron ABC transporter permease SitD"/>
    <property type="match status" value="1"/>
</dbReference>
<evidence type="ECO:0000313" key="11">
    <source>
        <dbReference type="Proteomes" id="UP000220922"/>
    </source>
</evidence>
<feature type="transmembrane region" description="Helical" evidence="9">
    <location>
        <begin position="63"/>
        <end position="83"/>
    </location>
</feature>
<dbReference type="InterPro" id="IPR037294">
    <property type="entry name" value="ABC_BtuC-like"/>
</dbReference>
<feature type="transmembrane region" description="Helical" evidence="9">
    <location>
        <begin position="95"/>
        <end position="113"/>
    </location>
</feature>